<dbReference type="Pfam" id="PF00153">
    <property type="entry name" value="Mito_carr"/>
    <property type="match status" value="1"/>
</dbReference>
<keyword evidence="5" id="KW-0813">Transport</keyword>
<evidence type="ECO:0000256" key="4">
    <source>
        <dbReference type="PROSITE-ProRule" id="PRU00282"/>
    </source>
</evidence>
<name>A0A7J6N143_PERCH</name>
<evidence type="ECO:0000256" key="5">
    <source>
        <dbReference type="RuleBase" id="RU000488"/>
    </source>
</evidence>
<evidence type="ECO:0000313" key="6">
    <source>
        <dbReference type="EMBL" id="KAF4677334.1"/>
    </source>
</evidence>
<dbReference type="Proteomes" id="UP000591131">
    <property type="component" value="Unassembled WGS sequence"/>
</dbReference>
<sequence length="146" mass="14971">MQGHHHHDVSQQASTIEPPTAGLYTTTAAAAVGVMPASGLYASTSGHHLAMGSLRPTSGSGSLLAGGNKALHSAASGAASYLGQCLTLGQLHTLAGATASFVAVISSYPLDLMKNRVASASLYKSPLDCMRITWKNEGFKGRNFGN</sequence>
<feature type="repeat" description="Solcar" evidence="4">
    <location>
        <begin position="87"/>
        <end position="146"/>
    </location>
</feature>
<dbReference type="GO" id="GO:0016020">
    <property type="term" value="C:membrane"/>
    <property type="evidence" value="ECO:0007669"/>
    <property type="project" value="UniProtKB-SubCell"/>
</dbReference>
<evidence type="ECO:0000313" key="7">
    <source>
        <dbReference type="Proteomes" id="UP000591131"/>
    </source>
</evidence>
<dbReference type="EMBL" id="JAAPAO010000016">
    <property type="protein sequence ID" value="KAF4677334.1"/>
    <property type="molecule type" value="Genomic_DNA"/>
</dbReference>
<comment type="similarity">
    <text evidence="5">Belongs to the mitochondrial carrier (TC 2.A.29) family.</text>
</comment>
<dbReference type="Gene3D" id="1.50.40.10">
    <property type="entry name" value="Mitochondrial carrier domain"/>
    <property type="match status" value="1"/>
</dbReference>
<evidence type="ECO:0000256" key="3">
    <source>
        <dbReference type="ARBA" id="ARBA00023136"/>
    </source>
</evidence>
<gene>
    <name evidence="6" type="ORF">FOL47_002262</name>
</gene>
<dbReference type="AlphaFoldDB" id="A0A7J6N143"/>
<keyword evidence="7" id="KW-1185">Reference proteome</keyword>
<dbReference type="PROSITE" id="PS50920">
    <property type="entry name" value="SOLCAR"/>
    <property type="match status" value="1"/>
</dbReference>
<dbReference type="InterPro" id="IPR023395">
    <property type="entry name" value="MCP_dom_sf"/>
</dbReference>
<organism evidence="6 7">
    <name type="scientific">Perkinsus chesapeaki</name>
    <name type="common">Clam parasite</name>
    <name type="synonym">Perkinsus andrewsi</name>
    <dbReference type="NCBI Taxonomy" id="330153"/>
    <lineage>
        <taxon>Eukaryota</taxon>
        <taxon>Sar</taxon>
        <taxon>Alveolata</taxon>
        <taxon>Perkinsozoa</taxon>
        <taxon>Perkinsea</taxon>
        <taxon>Perkinsida</taxon>
        <taxon>Perkinsidae</taxon>
        <taxon>Perkinsus</taxon>
    </lineage>
</organism>
<accession>A0A7J6N143</accession>
<proteinExistence type="inferred from homology"/>
<comment type="subcellular location">
    <subcellularLocation>
        <location evidence="1">Membrane</location>
        <topology evidence="1">Multi-pass membrane protein</topology>
    </subcellularLocation>
</comment>
<keyword evidence="2 4" id="KW-0812">Transmembrane</keyword>
<evidence type="ECO:0000256" key="1">
    <source>
        <dbReference type="ARBA" id="ARBA00004141"/>
    </source>
</evidence>
<dbReference type="InterPro" id="IPR018108">
    <property type="entry name" value="MCP_transmembrane"/>
</dbReference>
<protein>
    <submittedName>
        <fullName evidence="6">Uncharacterized protein</fullName>
    </submittedName>
</protein>
<keyword evidence="3 4" id="KW-0472">Membrane</keyword>
<dbReference type="SUPFAM" id="SSF103506">
    <property type="entry name" value="Mitochondrial carrier"/>
    <property type="match status" value="1"/>
</dbReference>
<dbReference type="OrthoDB" id="2382881at2759"/>
<comment type="caution">
    <text evidence="6">The sequence shown here is derived from an EMBL/GenBank/DDBJ whole genome shotgun (WGS) entry which is preliminary data.</text>
</comment>
<evidence type="ECO:0000256" key="2">
    <source>
        <dbReference type="ARBA" id="ARBA00022692"/>
    </source>
</evidence>
<reference evidence="6 7" key="1">
    <citation type="submission" date="2020-04" db="EMBL/GenBank/DDBJ databases">
        <title>Perkinsus chesapeaki whole genome sequence.</title>
        <authorList>
            <person name="Bogema D.R."/>
        </authorList>
    </citation>
    <scope>NUCLEOTIDE SEQUENCE [LARGE SCALE GENOMIC DNA]</scope>
    <source>
        <strain evidence="6">ATCC PRA-425</strain>
    </source>
</reference>